<feature type="compositionally biased region" description="Basic residues" evidence="1">
    <location>
        <begin position="19"/>
        <end position="30"/>
    </location>
</feature>
<proteinExistence type="predicted"/>
<reference evidence="2" key="1">
    <citation type="journal article" date="2020" name="mSystems">
        <title>Genome- and Community-Level Interaction Insights into Carbon Utilization and Element Cycling Functions of Hydrothermarchaeota in Hydrothermal Sediment.</title>
        <authorList>
            <person name="Zhou Z."/>
            <person name="Liu Y."/>
            <person name="Xu W."/>
            <person name="Pan J."/>
            <person name="Luo Z.H."/>
            <person name="Li M."/>
        </authorList>
    </citation>
    <scope>NUCLEOTIDE SEQUENCE [LARGE SCALE GENOMIC DNA]</scope>
    <source>
        <strain evidence="2">SpSt-361</strain>
    </source>
</reference>
<feature type="compositionally biased region" description="Basic and acidic residues" evidence="1">
    <location>
        <begin position="1"/>
        <end position="18"/>
    </location>
</feature>
<protein>
    <submittedName>
        <fullName evidence="2">Uncharacterized protein</fullName>
    </submittedName>
</protein>
<sequence length="61" mass="7341">MVRDDIYDYSPKEAEREKRREKKRRPRMRISGRSVLGLAQMIAQRAQRAKTSQAVPRRRKK</sequence>
<name>A0A831YZL5_UNCKA</name>
<evidence type="ECO:0000256" key="1">
    <source>
        <dbReference type="SAM" id="MobiDB-lite"/>
    </source>
</evidence>
<gene>
    <name evidence="2" type="ORF">ENR01_01620</name>
</gene>
<comment type="caution">
    <text evidence="2">The sequence shown here is derived from an EMBL/GenBank/DDBJ whole genome shotgun (WGS) entry which is preliminary data.</text>
</comment>
<dbReference type="AlphaFoldDB" id="A0A831YZL5"/>
<feature type="region of interest" description="Disordered" evidence="1">
    <location>
        <begin position="1"/>
        <end position="31"/>
    </location>
</feature>
<accession>A0A831YZL5</accession>
<dbReference type="EMBL" id="DSPJ01000046">
    <property type="protein sequence ID" value="HEX61835.1"/>
    <property type="molecule type" value="Genomic_DNA"/>
</dbReference>
<evidence type="ECO:0000313" key="2">
    <source>
        <dbReference type="EMBL" id="HEX61835.1"/>
    </source>
</evidence>
<organism evidence="2">
    <name type="scientific">candidate division WWE3 bacterium</name>
    <dbReference type="NCBI Taxonomy" id="2053526"/>
    <lineage>
        <taxon>Bacteria</taxon>
        <taxon>Katanobacteria</taxon>
    </lineage>
</organism>